<dbReference type="SMART" id="SM00382">
    <property type="entry name" value="AAA"/>
    <property type="match status" value="1"/>
</dbReference>
<dbReference type="Pfam" id="PF13541">
    <property type="entry name" value="ChlI"/>
    <property type="match status" value="1"/>
</dbReference>
<dbReference type="InterPro" id="IPR020588">
    <property type="entry name" value="RecA_ATP-bd"/>
</dbReference>
<keyword evidence="6 13" id="KW-0862">Zinc</keyword>
<evidence type="ECO:0000256" key="12">
    <source>
        <dbReference type="NCBIfam" id="TIGR00416"/>
    </source>
</evidence>
<dbReference type="PANTHER" id="PTHR32472:SF10">
    <property type="entry name" value="DNA REPAIR PROTEIN RADA-LIKE PROTEIN"/>
    <property type="match status" value="1"/>
</dbReference>
<dbReference type="InterPro" id="IPR027417">
    <property type="entry name" value="P-loop_NTPase"/>
</dbReference>
<dbReference type="SUPFAM" id="SSF52540">
    <property type="entry name" value="P-loop containing nucleoside triphosphate hydrolases"/>
    <property type="match status" value="1"/>
</dbReference>
<comment type="domain">
    <text evidence="11">The middle region has homology to RecA with ATPase motifs including the RadA KNRFG motif, while the C-terminus is homologous to Lon protease.</text>
</comment>
<keyword evidence="1 11" id="KW-0479">Metal-binding</keyword>
<keyword evidence="10 11" id="KW-0234">DNA repair</keyword>
<sequence>MKNKKIVFFCQECGYESAKWMGQCPGCKAWNTFVEEPVSTVKKSTGAAARLTDRAEPMLLKDIRLDEDERKTTEIGELDRVLGGGIVPGSLVLVGGDPGIGKSTLLLQVCRNLSQDGNSVLYISGEESLGQIRLRANRIGIFNDKMQLLCETNLDTVRQVMERLKPEVAIIDSIQTMFSEEVGSAPGSVSQVRESTNVLMQIAKGLGITIFIVGHVTKEGNVAGPRVLEHMVDTVLYFEGDRHASYRILRAVKNRFGSTNEIGVFEMKESGLQEVANPSEYLLDGRPENASGCVVACSMEGTRPILVEIQALVCQSNFGIPRRTAVGTDFNRVNLLMAVLEKKVGLHLASSDAYVNIAGGMKMTEPAIDLGICLAIVSSVKDIVIPDGLMAFGEIGLSGEVRAVSMAGQRVKEAKKLGFDTVILPEVCKTSVEKPEGIQLVFVKRIQDAITYIMKK</sequence>
<dbReference type="NCBIfam" id="TIGR00416">
    <property type="entry name" value="sms"/>
    <property type="match status" value="1"/>
</dbReference>
<feature type="region of interest" description="Lon-protease-like" evidence="11">
    <location>
        <begin position="352"/>
        <end position="456"/>
    </location>
</feature>
<dbReference type="CDD" id="cd01121">
    <property type="entry name" value="RadA_SMS_N"/>
    <property type="match status" value="1"/>
</dbReference>
<comment type="function">
    <text evidence="11">Plays a role in repairing double-strand DNA breaks, probably involving stabilizing or processing branched DNA or blocked replication forks.</text>
</comment>
<dbReference type="Gene3D" id="3.30.230.10">
    <property type="match status" value="1"/>
</dbReference>
<feature type="binding site" evidence="11">
    <location>
        <begin position="96"/>
        <end position="103"/>
    </location>
    <ligand>
        <name>ATP</name>
        <dbReference type="ChEBI" id="CHEBI:30616"/>
    </ligand>
</feature>
<keyword evidence="2 11" id="KW-0547">Nucleotide-binding</keyword>
<dbReference type="InterPro" id="IPR041166">
    <property type="entry name" value="Rubredoxin_2"/>
</dbReference>
<evidence type="ECO:0000313" key="16">
    <source>
        <dbReference type="Proteomes" id="UP001652409"/>
    </source>
</evidence>
<evidence type="ECO:0000256" key="7">
    <source>
        <dbReference type="ARBA" id="ARBA00022840"/>
    </source>
</evidence>
<dbReference type="EMBL" id="JAOQJL010000004">
    <property type="protein sequence ID" value="MCU6764459.1"/>
    <property type="molecule type" value="Genomic_DNA"/>
</dbReference>
<evidence type="ECO:0000256" key="3">
    <source>
        <dbReference type="ARBA" id="ARBA00022763"/>
    </source>
</evidence>
<evidence type="ECO:0000256" key="5">
    <source>
        <dbReference type="ARBA" id="ARBA00022801"/>
    </source>
</evidence>
<dbReference type="InterPro" id="IPR003593">
    <property type="entry name" value="AAA+_ATPase"/>
</dbReference>
<evidence type="ECO:0000256" key="8">
    <source>
        <dbReference type="ARBA" id="ARBA00023016"/>
    </source>
</evidence>
<dbReference type="InterPro" id="IPR020568">
    <property type="entry name" value="Ribosomal_Su5_D2-typ_SF"/>
</dbReference>
<keyword evidence="4 13" id="KW-0863">Zinc-finger</keyword>
<accession>A0ABT2TSV1</accession>
<evidence type="ECO:0000256" key="13">
    <source>
        <dbReference type="RuleBase" id="RU003555"/>
    </source>
</evidence>
<dbReference type="Pfam" id="PF18073">
    <property type="entry name" value="Zn_ribbon_LapB"/>
    <property type="match status" value="1"/>
</dbReference>
<dbReference type="Pfam" id="PF13481">
    <property type="entry name" value="AAA_25"/>
    <property type="match status" value="1"/>
</dbReference>
<evidence type="ECO:0000256" key="9">
    <source>
        <dbReference type="ARBA" id="ARBA00023125"/>
    </source>
</evidence>
<evidence type="ECO:0000256" key="11">
    <source>
        <dbReference type="HAMAP-Rule" id="MF_01498"/>
    </source>
</evidence>
<keyword evidence="9 11" id="KW-0238">DNA-binding</keyword>
<dbReference type="PANTHER" id="PTHR32472">
    <property type="entry name" value="DNA REPAIR PROTEIN RADA"/>
    <property type="match status" value="1"/>
</dbReference>
<comment type="function">
    <text evidence="13">DNA-dependent ATPase involved in processing of recombination intermediates, plays a role in repairing DNA breaks. Stimulates the branch migration of RecA-mediated strand transfer reactions, allowing the 3' invading strand to extend heteroduplex DNA faster. Binds ssDNA in the presence of ADP but not other nucleotides, has ATPase activity that is stimulated by ssDNA and various branched DNA structures, but inhibited by SSB. Does not have RecA's homology-searching function.</text>
</comment>
<organism evidence="15 16">
    <name type="scientific">Blautia ammoniilytica</name>
    <dbReference type="NCBI Taxonomy" id="2981782"/>
    <lineage>
        <taxon>Bacteria</taxon>
        <taxon>Bacillati</taxon>
        <taxon>Bacillota</taxon>
        <taxon>Clostridia</taxon>
        <taxon>Lachnospirales</taxon>
        <taxon>Lachnospiraceae</taxon>
        <taxon>Blautia</taxon>
    </lineage>
</organism>
<feature type="short sequence motif" description="RadA KNRFG motif" evidence="11">
    <location>
        <begin position="253"/>
        <end position="257"/>
    </location>
</feature>
<evidence type="ECO:0000256" key="2">
    <source>
        <dbReference type="ARBA" id="ARBA00022741"/>
    </source>
</evidence>
<keyword evidence="8 11" id="KW-0346">Stress response</keyword>
<protein>
    <recommendedName>
        <fullName evidence="11 12">DNA repair protein RadA</fullName>
    </recommendedName>
</protein>
<comment type="caution">
    <text evidence="15">The sequence shown here is derived from an EMBL/GenBank/DDBJ whole genome shotgun (WGS) entry which is preliminary data.</text>
</comment>
<dbReference type="InterPro" id="IPR014721">
    <property type="entry name" value="Ribsml_uS5_D2-typ_fold_subgr"/>
</dbReference>
<dbReference type="PROSITE" id="PS50162">
    <property type="entry name" value="RECA_2"/>
    <property type="match status" value="1"/>
</dbReference>
<dbReference type="Proteomes" id="UP001652409">
    <property type="component" value="Unassembled WGS sequence"/>
</dbReference>
<dbReference type="SUPFAM" id="SSF54211">
    <property type="entry name" value="Ribosomal protein S5 domain 2-like"/>
    <property type="match status" value="1"/>
</dbReference>
<dbReference type="RefSeq" id="WP_158420683.1">
    <property type="nucleotide sequence ID" value="NZ_JAOQJL010000004.1"/>
</dbReference>
<dbReference type="PRINTS" id="PR01874">
    <property type="entry name" value="DNAREPAIRADA"/>
</dbReference>
<reference evidence="15 16" key="1">
    <citation type="journal article" date="2021" name="ISME Commun">
        <title>Automated analysis of genomic sequences facilitates high-throughput and comprehensive description of bacteria.</title>
        <authorList>
            <person name="Hitch T.C.A."/>
        </authorList>
    </citation>
    <scope>NUCLEOTIDE SEQUENCE [LARGE SCALE GENOMIC DNA]</scope>
    <source>
        <strain evidence="15 16">Sanger_23</strain>
    </source>
</reference>
<dbReference type="InterPro" id="IPR004504">
    <property type="entry name" value="DNA_repair_RadA"/>
</dbReference>
<proteinExistence type="inferred from homology"/>
<comment type="similarity">
    <text evidence="11 13">Belongs to the RecA family. RadA subfamily.</text>
</comment>
<dbReference type="Gene3D" id="3.40.50.300">
    <property type="entry name" value="P-loop containing nucleotide triphosphate hydrolases"/>
    <property type="match status" value="1"/>
</dbReference>
<keyword evidence="16" id="KW-1185">Reference proteome</keyword>
<evidence type="ECO:0000256" key="10">
    <source>
        <dbReference type="ARBA" id="ARBA00023204"/>
    </source>
</evidence>
<keyword evidence="3 11" id="KW-0227">DNA damage</keyword>
<keyword evidence="5" id="KW-0378">Hydrolase</keyword>
<evidence type="ECO:0000256" key="1">
    <source>
        <dbReference type="ARBA" id="ARBA00022723"/>
    </source>
</evidence>
<keyword evidence="7 11" id="KW-0067">ATP-binding</keyword>
<evidence type="ECO:0000256" key="4">
    <source>
        <dbReference type="ARBA" id="ARBA00022771"/>
    </source>
</evidence>
<evidence type="ECO:0000259" key="14">
    <source>
        <dbReference type="PROSITE" id="PS50162"/>
    </source>
</evidence>
<evidence type="ECO:0000256" key="6">
    <source>
        <dbReference type="ARBA" id="ARBA00022833"/>
    </source>
</evidence>
<gene>
    <name evidence="11 15" type="primary">radA</name>
    <name evidence="15" type="ORF">OCV61_03425</name>
</gene>
<evidence type="ECO:0000313" key="15">
    <source>
        <dbReference type="EMBL" id="MCU6764459.1"/>
    </source>
</evidence>
<name>A0ABT2TSV1_9FIRM</name>
<feature type="domain" description="RecA family profile 1" evidence="14">
    <location>
        <begin position="67"/>
        <end position="216"/>
    </location>
</feature>
<dbReference type="HAMAP" id="MF_01498">
    <property type="entry name" value="RadA_bact"/>
    <property type="match status" value="1"/>
</dbReference>